<reference evidence="1" key="2">
    <citation type="submission" date="2025-09" db="UniProtKB">
        <authorList>
            <consortium name="Ensembl"/>
        </authorList>
    </citation>
    <scope>IDENTIFICATION</scope>
</reference>
<keyword evidence="2" id="KW-1185">Reference proteome</keyword>
<proteinExistence type="predicted"/>
<dbReference type="Proteomes" id="UP000261540">
    <property type="component" value="Unplaced"/>
</dbReference>
<dbReference type="PANTHER" id="PTHR35088:SF1">
    <property type="entry name" value="COILED-COIL DOMAIN-CONTAINING PROTEIN 178"/>
    <property type="match status" value="1"/>
</dbReference>
<dbReference type="InterPro" id="IPR038826">
    <property type="entry name" value="CCDC178"/>
</dbReference>
<name>A0A3B3R434_9TELE</name>
<evidence type="ECO:0000313" key="2">
    <source>
        <dbReference type="Proteomes" id="UP000261540"/>
    </source>
</evidence>
<organism evidence="1 2">
    <name type="scientific">Paramormyrops kingsleyae</name>
    <dbReference type="NCBI Taxonomy" id="1676925"/>
    <lineage>
        <taxon>Eukaryota</taxon>
        <taxon>Metazoa</taxon>
        <taxon>Chordata</taxon>
        <taxon>Craniata</taxon>
        <taxon>Vertebrata</taxon>
        <taxon>Euteleostomi</taxon>
        <taxon>Actinopterygii</taxon>
        <taxon>Neopterygii</taxon>
        <taxon>Teleostei</taxon>
        <taxon>Osteoglossocephala</taxon>
        <taxon>Osteoglossomorpha</taxon>
        <taxon>Osteoglossiformes</taxon>
        <taxon>Mormyridae</taxon>
        <taxon>Paramormyrops</taxon>
    </lineage>
</organism>
<dbReference type="GeneTree" id="ENSGT00940000171212"/>
<dbReference type="AlphaFoldDB" id="A0A3B3R434"/>
<protein>
    <submittedName>
        <fullName evidence="1">Si:dkeyp-7a3.1</fullName>
    </submittedName>
</protein>
<dbReference type="Ensembl" id="ENSPKIT00000037951.1">
    <property type="protein sequence ID" value="ENSPKIP00000013527.1"/>
    <property type="gene ID" value="ENSPKIG00000000929.1"/>
</dbReference>
<reference evidence="1" key="1">
    <citation type="submission" date="2025-08" db="UniProtKB">
        <authorList>
            <consortium name="Ensembl"/>
        </authorList>
    </citation>
    <scope>IDENTIFICATION</scope>
</reference>
<evidence type="ECO:0000313" key="1">
    <source>
        <dbReference type="Ensembl" id="ENSPKIP00000013527.1"/>
    </source>
</evidence>
<dbReference type="PANTHER" id="PTHR35088">
    <property type="entry name" value="COILED-COIL DOMAIN-CONTAINING PROTEIN 178"/>
    <property type="match status" value="1"/>
</dbReference>
<sequence length="92" mass="10244">LSLLQKRTRTALVDHFRRRSLHSRAALALFQARSSDNDQKIDELSNAVHRISAFLHCLTDDSTTTDNAQANEQVGVDADLKNSEKPTVQITA</sequence>
<accession>A0A3B3R434</accession>